<dbReference type="Pfam" id="PF00400">
    <property type="entry name" value="WD40"/>
    <property type="match status" value="6"/>
</dbReference>
<comment type="similarity">
    <text evidence="3">Belongs to the WD repeat AIP1 family.</text>
</comment>
<accession>A0AA85FVY9</accession>
<dbReference type="AlphaFoldDB" id="A0AA85FVY9"/>
<dbReference type="GO" id="GO:0030864">
    <property type="term" value="C:cortical actin cytoskeleton"/>
    <property type="evidence" value="ECO:0007669"/>
    <property type="project" value="TreeGrafter"/>
</dbReference>
<keyword evidence="5" id="KW-1185">Reference proteome</keyword>
<dbReference type="Proteomes" id="UP000050792">
    <property type="component" value="Unassembled WGS sequence"/>
</dbReference>
<feature type="repeat" description="WD" evidence="4">
    <location>
        <begin position="53"/>
        <end position="94"/>
    </location>
</feature>
<evidence type="ECO:0000256" key="4">
    <source>
        <dbReference type="PROSITE-ProRule" id="PRU00221"/>
    </source>
</evidence>
<name>A0AA85FVY9_9TREM</name>
<dbReference type="PANTHER" id="PTHR19856">
    <property type="entry name" value="WD-REPEATCONTAINING PROTEIN WDR1"/>
    <property type="match status" value="1"/>
</dbReference>
<feature type="repeat" description="WD" evidence="4">
    <location>
        <begin position="624"/>
        <end position="638"/>
    </location>
</feature>
<dbReference type="PANTHER" id="PTHR19856:SF0">
    <property type="entry name" value="WD REPEAT-CONTAINING PROTEIN 1"/>
    <property type="match status" value="1"/>
</dbReference>
<evidence type="ECO:0000256" key="3">
    <source>
        <dbReference type="ARBA" id="ARBA00038366"/>
    </source>
</evidence>
<dbReference type="SUPFAM" id="SSF50978">
    <property type="entry name" value="WD40 repeat-like"/>
    <property type="match status" value="2"/>
</dbReference>
<dbReference type="InterPro" id="IPR036322">
    <property type="entry name" value="WD40_repeat_dom_sf"/>
</dbReference>
<dbReference type="InterPro" id="IPR001680">
    <property type="entry name" value="WD40_rpt"/>
</dbReference>
<dbReference type="InterPro" id="IPR019775">
    <property type="entry name" value="WD40_repeat_CS"/>
</dbReference>
<dbReference type="Gene3D" id="2.130.10.10">
    <property type="entry name" value="YVTN repeat-like/Quinoprotein amine dehydrogenase"/>
    <property type="match status" value="2"/>
</dbReference>
<dbReference type="SMART" id="SM00320">
    <property type="entry name" value="WD40"/>
    <property type="match status" value="9"/>
</dbReference>
<organism evidence="5 6">
    <name type="scientific">Schistosoma rodhaini</name>
    <dbReference type="NCBI Taxonomy" id="6188"/>
    <lineage>
        <taxon>Eukaryota</taxon>
        <taxon>Metazoa</taxon>
        <taxon>Spiralia</taxon>
        <taxon>Lophotrochozoa</taxon>
        <taxon>Platyhelminthes</taxon>
        <taxon>Trematoda</taxon>
        <taxon>Digenea</taxon>
        <taxon>Strigeidida</taxon>
        <taxon>Schistosomatoidea</taxon>
        <taxon>Schistosomatidae</taxon>
        <taxon>Schistosoma</taxon>
    </lineage>
</organism>
<dbReference type="InterPro" id="IPR020472">
    <property type="entry name" value="WD40_PAC1"/>
</dbReference>
<protein>
    <recommendedName>
        <fullName evidence="7">Anaphase-promoting complex subunit 4 WD40 domain-containing protein</fullName>
    </recommendedName>
</protein>
<dbReference type="GO" id="GO:0030042">
    <property type="term" value="P:actin filament depolymerization"/>
    <property type="evidence" value="ECO:0007669"/>
    <property type="project" value="TreeGrafter"/>
</dbReference>
<dbReference type="GO" id="GO:0051015">
    <property type="term" value="F:actin filament binding"/>
    <property type="evidence" value="ECO:0007669"/>
    <property type="project" value="TreeGrafter"/>
</dbReference>
<reference evidence="6" key="2">
    <citation type="submission" date="2023-11" db="UniProtKB">
        <authorList>
            <consortium name="WormBaseParasite"/>
        </authorList>
    </citation>
    <scope>IDENTIFICATION</scope>
</reference>
<sequence length="638" mass="69411">MYTLEKIFPPLPRVVRGKSLIFDADPKGKKLIYVTGNSVVIRSIENPADNDMYTQHSVAVNVAKYSPSGFYIASADNNGKVRIWDTINEEHVLKHEYQPFMGPINDLAWTSDNARMLVGGSGASKFGAVFMVETGTSVGTVTGISKSINSVDFRPVRPYRAITGNDEGLVTFLEGPPFSLKNSFQNHKGFVNVVRYSLNGSFFVSGGTDGKICLHDGESGEKLSEVGSPAHEGGVYAISFSRQSPLCVSASADKSIKLWSVEAKNLSYLSKYSFENVLMNMLLGCTWVGNKVAAVSLGGSIHVFDVPPGSKSLSPPKFSIHGHKLHITCARFSTLNNRLITASSDGSMASWDISTGLAEMFSGTEAHTSQVQSISLLGKYVITVGIDDRCVVSSISELKHIYIGYISMLPLICIHCVIRISTKLPSQPRCVQSVESKCLLIIVSCIEHMVLLELKNNSLVLLDQLDVSLGISTMSISKKLSLIVVGSQNLGNTSFHISSNQKLKRLSLINGSDVTPEVVNFSPNDETLACANPDHSINLFSVTYEGNQNDLPTLKSALSEWWLRHSARITCISWSPNGRRLATGSIDSSIVIWSLDEPSKQVALKAAHPMSNSTGLCWVSDDRLLSSAHDGSIRIWRV</sequence>
<dbReference type="InterPro" id="IPR015943">
    <property type="entry name" value="WD40/YVTN_repeat-like_dom_sf"/>
</dbReference>
<evidence type="ECO:0000313" key="5">
    <source>
        <dbReference type="Proteomes" id="UP000050792"/>
    </source>
</evidence>
<feature type="repeat" description="WD" evidence="4">
    <location>
        <begin position="184"/>
        <end position="225"/>
    </location>
</feature>
<evidence type="ECO:0000256" key="2">
    <source>
        <dbReference type="ARBA" id="ARBA00022737"/>
    </source>
</evidence>
<dbReference type="PRINTS" id="PR00320">
    <property type="entry name" value="GPROTEINBRPT"/>
</dbReference>
<dbReference type="WBParaSite" id="SRDH1_66660.3">
    <property type="protein sequence ID" value="SRDH1_66660.3"/>
    <property type="gene ID" value="SRDH1_66660"/>
</dbReference>
<dbReference type="PROSITE" id="PS00678">
    <property type="entry name" value="WD_REPEATS_1"/>
    <property type="match status" value="1"/>
</dbReference>
<evidence type="ECO:0008006" key="7">
    <source>
        <dbReference type="Google" id="ProtNLM"/>
    </source>
</evidence>
<dbReference type="PROSITE" id="PS50082">
    <property type="entry name" value="WD_REPEATS_2"/>
    <property type="match status" value="6"/>
</dbReference>
<evidence type="ECO:0000256" key="1">
    <source>
        <dbReference type="ARBA" id="ARBA00022574"/>
    </source>
</evidence>
<keyword evidence="2" id="KW-0677">Repeat</keyword>
<dbReference type="GO" id="GO:0040011">
    <property type="term" value="P:locomotion"/>
    <property type="evidence" value="ECO:0007669"/>
    <property type="project" value="TreeGrafter"/>
</dbReference>
<reference evidence="5" key="1">
    <citation type="submission" date="2022-06" db="EMBL/GenBank/DDBJ databases">
        <authorList>
            <person name="Berger JAMES D."/>
            <person name="Berger JAMES D."/>
        </authorList>
    </citation>
    <scope>NUCLEOTIDE SEQUENCE [LARGE SCALE GENOMIC DNA]</scope>
</reference>
<dbReference type="PROSITE" id="PS50294">
    <property type="entry name" value="WD_REPEATS_REGION"/>
    <property type="match status" value="4"/>
</dbReference>
<feature type="repeat" description="WD" evidence="4">
    <location>
        <begin position="562"/>
        <end position="603"/>
    </location>
</feature>
<feature type="repeat" description="WD" evidence="4">
    <location>
        <begin position="320"/>
        <end position="356"/>
    </location>
</feature>
<evidence type="ECO:0000313" key="6">
    <source>
        <dbReference type="WBParaSite" id="SRDH1_66660.3"/>
    </source>
</evidence>
<proteinExistence type="inferred from homology"/>
<keyword evidence="1 4" id="KW-0853">WD repeat</keyword>
<feature type="repeat" description="WD" evidence="4">
    <location>
        <begin position="228"/>
        <end position="269"/>
    </location>
</feature>
<dbReference type="GO" id="GO:0045214">
    <property type="term" value="P:sarcomere organization"/>
    <property type="evidence" value="ECO:0007669"/>
    <property type="project" value="TreeGrafter"/>
</dbReference>